<sequence length="108" mass="11699">MKRRRRRVRRRVVGIPALIPVLVLSPGRVPRLVRAPMHLGRGSGLGVGGARDHSESGRGEAAGEESAGDDAGKGVGDRHAVCPLFMRQVGWRLRSKQTTFARLPIPTC</sequence>
<dbReference type="AlphaFoldDB" id="D5PH21"/>
<name>D5PH21_9MYCO</name>
<dbReference type="Proteomes" id="UP000003653">
    <property type="component" value="Unassembled WGS sequence"/>
</dbReference>
<gene>
    <name evidence="2" type="ORF">HMPREF0591_5465</name>
</gene>
<dbReference type="EMBL" id="ADNV01000353">
    <property type="protein sequence ID" value="EFG74628.1"/>
    <property type="molecule type" value="Genomic_DNA"/>
</dbReference>
<accession>D5PH21</accession>
<reference evidence="2 3" key="1">
    <citation type="submission" date="2010-04" db="EMBL/GenBank/DDBJ databases">
        <authorList>
            <person name="Muzny D."/>
            <person name="Qin X."/>
            <person name="Deng J."/>
            <person name="Jiang H."/>
            <person name="Liu Y."/>
            <person name="Qu J."/>
            <person name="Song X.-Z."/>
            <person name="Zhang L."/>
            <person name="Thornton R."/>
            <person name="Coyle M."/>
            <person name="Francisco L."/>
            <person name="Jackson L."/>
            <person name="Javaid M."/>
            <person name="Korchina V."/>
            <person name="Kovar C."/>
            <person name="Mata R."/>
            <person name="Mathew T."/>
            <person name="Ngo R."/>
            <person name="Nguyen L."/>
            <person name="Nguyen N."/>
            <person name="Okwuonu G."/>
            <person name="Ongeri F."/>
            <person name="Pham C."/>
            <person name="Simmons D."/>
            <person name="Wilczek-Boney K."/>
            <person name="Hale W."/>
            <person name="Jakkamsetti A."/>
            <person name="Pham P."/>
            <person name="Ruth R."/>
            <person name="San Lucas F."/>
            <person name="Warren J."/>
            <person name="Zhang J."/>
            <person name="Zhao Z."/>
            <person name="Zhou C."/>
            <person name="Zhu D."/>
            <person name="Lee S."/>
            <person name="Bess C."/>
            <person name="Blankenburg K."/>
            <person name="Forbes L."/>
            <person name="Fu Q."/>
            <person name="Gubbala S."/>
            <person name="Hirani K."/>
            <person name="Jayaseelan J.C."/>
            <person name="Lara F."/>
            <person name="Munidasa M."/>
            <person name="Palculict T."/>
            <person name="Patil S."/>
            <person name="Pu L.-L."/>
            <person name="Saada N."/>
            <person name="Tang L."/>
            <person name="Weissenberger G."/>
            <person name="Zhu Y."/>
            <person name="Hemphill L."/>
            <person name="Shang Y."/>
            <person name="Youmans B."/>
            <person name="Ayvaz T."/>
            <person name="Ross M."/>
            <person name="Santibanez J."/>
            <person name="Aqrawi P."/>
            <person name="Gross S."/>
            <person name="Joshi V."/>
            <person name="Fowler G."/>
            <person name="Nazareth L."/>
            <person name="Reid J."/>
            <person name="Worley K."/>
            <person name="Petrosino J."/>
            <person name="Highlander S."/>
            <person name="Gibbs R."/>
        </authorList>
    </citation>
    <scope>NUCLEOTIDE SEQUENCE [LARGE SCALE GENOMIC DNA]</scope>
    <source>
        <strain evidence="2 3">ATCC BAA-614</strain>
    </source>
</reference>
<evidence type="ECO:0000313" key="3">
    <source>
        <dbReference type="Proteomes" id="UP000003653"/>
    </source>
</evidence>
<proteinExistence type="predicted"/>
<protein>
    <submittedName>
        <fullName evidence="2">Uncharacterized protein</fullName>
    </submittedName>
</protein>
<evidence type="ECO:0000313" key="2">
    <source>
        <dbReference type="EMBL" id="EFG74628.1"/>
    </source>
</evidence>
<feature type="region of interest" description="Disordered" evidence="1">
    <location>
        <begin position="40"/>
        <end position="75"/>
    </location>
</feature>
<evidence type="ECO:0000256" key="1">
    <source>
        <dbReference type="SAM" id="MobiDB-lite"/>
    </source>
</evidence>
<comment type="caution">
    <text evidence="2">The sequence shown here is derived from an EMBL/GenBank/DDBJ whole genome shotgun (WGS) entry which is preliminary data.</text>
</comment>
<keyword evidence="3" id="KW-1185">Reference proteome</keyword>
<organism evidence="2 3">
    <name type="scientific">Mycobacterium parascrofulaceum ATCC BAA-614</name>
    <dbReference type="NCBI Taxonomy" id="525368"/>
    <lineage>
        <taxon>Bacteria</taxon>
        <taxon>Bacillati</taxon>
        <taxon>Actinomycetota</taxon>
        <taxon>Actinomycetes</taxon>
        <taxon>Mycobacteriales</taxon>
        <taxon>Mycobacteriaceae</taxon>
        <taxon>Mycobacterium</taxon>
        <taxon>Mycobacterium simiae complex</taxon>
    </lineage>
</organism>
<dbReference type="HOGENOM" id="CLU_2194040_0_0_11"/>